<proteinExistence type="predicted"/>
<protein>
    <submittedName>
        <fullName evidence="1">Uncharacterized protein</fullName>
    </submittedName>
</protein>
<dbReference type="KEGG" id="spei:EHW89_05800"/>
<dbReference type="EMBL" id="CP034543">
    <property type="protein sequence ID" value="AZQ41997.1"/>
    <property type="molecule type" value="Genomic_DNA"/>
</dbReference>
<accession>A0A3S9MS52</accession>
<dbReference type="RefSeq" id="WP_126467249.1">
    <property type="nucleotide sequence ID" value="NZ_CP034543.1"/>
</dbReference>
<organism evidence="1 2">
    <name type="scientific">Streptococcus periodonticum</name>
    <dbReference type="NCBI Taxonomy" id="2490633"/>
    <lineage>
        <taxon>Bacteria</taxon>
        <taxon>Bacillati</taxon>
        <taxon>Bacillota</taxon>
        <taxon>Bacilli</taxon>
        <taxon>Lactobacillales</taxon>
        <taxon>Streptococcaceae</taxon>
        <taxon>Streptococcus</taxon>
    </lineage>
</organism>
<dbReference type="AlphaFoldDB" id="A0A3S9MS52"/>
<reference evidence="2" key="1">
    <citation type="submission" date="2018-12" db="EMBL/GenBank/DDBJ databases">
        <title>Genome sequencing of Streptococcus sp. KCOM 2412 (= ChDC F135).</title>
        <authorList>
            <person name="Kook J.-K."/>
            <person name="Park S.-N."/>
            <person name="Lim Y.K."/>
        </authorList>
    </citation>
    <scope>NUCLEOTIDE SEQUENCE [LARGE SCALE GENOMIC DNA]</scope>
    <source>
        <strain evidence="2">KCOM 2412</strain>
    </source>
</reference>
<evidence type="ECO:0000313" key="2">
    <source>
        <dbReference type="Proteomes" id="UP000272924"/>
    </source>
</evidence>
<evidence type="ECO:0000313" key="1">
    <source>
        <dbReference type="EMBL" id="AZQ41997.1"/>
    </source>
</evidence>
<sequence>MDIQEFKEGIFSLRTRRFGTVAEYMIKALISVEMSGNLAYDLTDSEMNRIEVKFSTVMKKSKSTITEQNVIQQILASTVEHRMMDSHEIFDSKFDCNIQQVKTSEFDILYYGLFFQDRIAIFKVNSHDVFSLPNYSNKQHRGNEGEGQFHLNEKTIQFHLDNQLYRWVNYEELYELFLALGNN</sequence>
<name>A0A3S9MS52_9STRE</name>
<dbReference type="Proteomes" id="UP000272924">
    <property type="component" value="Chromosome"/>
</dbReference>
<gene>
    <name evidence="1" type="ORF">EHW89_05800</name>
</gene>
<keyword evidence="2" id="KW-1185">Reference proteome</keyword>